<comment type="caution">
    <text evidence="1">The sequence shown here is derived from an EMBL/GenBank/DDBJ whole genome shotgun (WGS) entry which is preliminary data.</text>
</comment>
<evidence type="ECO:0000313" key="1">
    <source>
        <dbReference type="EMBL" id="KAF3336445.1"/>
    </source>
</evidence>
<sequence length="90" mass="9913">MLLVRSLRSRLRPPTSGAGAAVSAFSTSAAAMEAERTINKGLRNYWSKDEIKAVYDSPVLDLLFHGVYLPPINLHFSDQSLLLLSSVMIH</sequence>
<reference evidence="1" key="1">
    <citation type="submission" date="2020-01" db="EMBL/GenBank/DDBJ databases">
        <title>Genome sequence of Kobresia littledalei, the first chromosome-level genome in the family Cyperaceae.</title>
        <authorList>
            <person name="Qu G."/>
        </authorList>
    </citation>
    <scope>NUCLEOTIDE SEQUENCE</scope>
    <source>
        <strain evidence="1">C.B.Clarke</strain>
        <tissue evidence="1">Leaf</tissue>
    </source>
</reference>
<keyword evidence="2" id="KW-1185">Reference proteome</keyword>
<proteinExistence type="predicted"/>
<name>A0A833R0T6_9POAL</name>
<gene>
    <name evidence="1" type="ORF">FCM35_KLT19031</name>
</gene>
<evidence type="ECO:0000313" key="2">
    <source>
        <dbReference type="Proteomes" id="UP000623129"/>
    </source>
</evidence>
<accession>A0A833R0T6</accession>
<dbReference type="OrthoDB" id="1934355at2759"/>
<dbReference type="Proteomes" id="UP000623129">
    <property type="component" value="Unassembled WGS sequence"/>
</dbReference>
<dbReference type="EMBL" id="SWLB01000007">
    <property type="protein sequence ID" value="KAF3336445.1"/>
    <property type="molecule type" value="Genomic_DNA"/>
</dbReference>
<organism evidence="1 2">
    <name type="scientific">Carex littledalei</name>
    <dbReference type="NCBI Taxonomy" id="544730"/>
    <lineage>
        <taxon>Eukaryota</taxon>
        <taxon>Viridiplantae</taxon>
        <taxon>Streptophyta</taxon>
        <taxon>Embryophyta</taxon>
        <taxon>Tracheophyta</taxon>
        <taxon>Spermatophyta</taxon>
        <taxon>Magnoliopsida</taxon>
        <taxon>Liliopsida</taxon>
        <taxon>Poales</taxon>
        <taxon>Cyperaceae</taxon>
        <taxon>Cyperoideae</taxon>
        <taxon>Cariceae</taxon>
        <taxon>Carex</taxon>
        <taxon>Carex subgen. Euthyceras</taxon>
    </lineage>
</organism>
<protein>
    <submittedName>
        <fullName evidence="1">Biotin synthase</fullName>
    </submittedName>
</protein>
<dbReference type="AlphaFoldDB" id="A0A833R0T6"/>